<evidence type="ECO:0000256" key="2">
    <source>
        <dbReference type="ARBA" id="ARBA00009543"/>
    </source>
</evidence>
<evidence type="ECO:0000256" key="7">
    <source>
        <dbReference type="ARBA" id="ARBA00023242"/>
    </source>
</evidence>
<evidence type="ECO:0000256" key="9">
    <source>
        <dbReference type="ARBA" id="ARBA00081863"/>
    </source>
</evidence>
<dbReference type="Pfam" id="PF17683">
    <property type="entry name" value="TFIIF_beta_N"/>
    <property type="match status" value="1"/>
</dbReference>
<protein>
    <recommendedName>
        <fullName evidence="3">Transcription initiation factor IIF subunit beta</fullName>
    </recommendedName>
    <alternativeName>
        <fullName evidence="9">TFIIF medium subunit</fullName>
    </alternativeName>
    <alternativeName>
        <fullName evidence="8">TFIIF-beta</fullName>
    </alternativeName>
</protein>
<sequence length="339" mass="39317">MNNEGVFIKKEESIKEDIDIDYEGYEDDSGDLDMSRIRSKVWLVKVPKFLLDRWELIKEDGVDLGIIRIENNKLDNIKLIIPNVEGNKDLPLEYNVFVMNRHTRNTYVFAEKDLKSTQNTSDQTILSEGYCEKYNNSCKSVQKHIALVGTIAHECNISPIIDEQYRKVMQTRSRIASQPKRKIQMLNNYNALTGNFMALGMPETNTVRFSNFIKNTKRNSQDQKASRLPRNELLDILFKCFDDYDYYSMKTLKEITKQPETYLKEVLESIAILLKKGPYIMKWTLKAEFKNKNHMAINEIKQSNPNKSTSTLHNACSTHEATSNNEATDNNDKIMQDSL</sequence>
<dbReference type="AlphaFoldDB" id="A0A0W4ZK65"/>
<feature type="compositionally biased region" description="Basic and acidic residues" evidence="10">
    <location>
        <begin position="330"/>
        <end position="339"/>
    </location>
</feature>
<evidence type="ECO:0000256" key="8">
    <source>
        <dbReference type="ARBA" id="ARBA00081473"/>
    </source>
</evidence>
<evidence type="ECO:0000313" key="13">
    <source>
        <dbReference type="EMBL" id="KTW28772.1"/>
    </source>
</evidence>
<keyword evidence="4" id="KW-0805">Transcription regulation</keyword>
<dbReference type="SUPFAM" id="SSF46785">
    <property type="entry name" value="Winged helix' DNA-binding domain"/>
    <property type="match status" value="1"/>
</dbReference>
<evidence type="ECO:0000256" key="4">
    <source>
        <dbReference type="ARBA" id="ARBA00023015"/>
    </source>
</evidence>
<evidence type="ECO:0000256" key="3">
    <source>
        <dbReference type="ARBA" id="ARBA00021453"/>
    </source>
</evidence>
<keyword evidence="14" id="KW-1185">Reference proteome</keyword>
<dbReference type="GO" id="GO:0005674">
    <property type="term" value="C:transcription factor TFIIF complex"/>
    <property type="evidence" value="ECO:0007669"/>
    <property type="project" value="InterPro"/>
</dbReference>
<accession>A0A0W4ZK65</accession>
<dbReference type="InterPro" id="IPR003196">
    <property type="entry name" value="TFIIF_beta"/>
</dbReference>
<dbReference type="GO" id="GO:0006367">
    <property type="term" value="P:transcription initiation at RNA polymerase II promoter"/>
    <property type="evidence" value="ECO:0007669"/>
    <property type="project" value="EnsemblFungi"/>
</dbReference>
<feature type="domain" description="TFIIF beta subunit N-terminal" evidence="12">
    <location>
        <begin position="39"/>
        <end position="160"/>
    </location>
</feature>
<comment type="similarity">
    <text evidence="2">Belongs to the TFIIF beta subunit family.</text>
</comment>
<gene>
    <name evidence="13" type="ORF">T552_01402</name>
</gene>
<dbReference type="InterPro" id="IPR011039">
    <property type="entry name" value="TFIIF_interaction"/>
</dbReference>
<organism evidence="13 14">
    <name type="scientific">Pneumocystis carinii (strain B80)</name>
    <name type="common">Rat pneumocystis pneumonia agent</name>
    <name type="synonym">Pneumocystis carinii f. sp. carinii</name>
    <dbReference type="NCBI Taxonomy" id="1408658"/>
    <lineage>
        <taxon>Eukaryota</taxon>
        <taxon>Fungi</taxon>
        <taxon>Dikarya</taxon>
        <taxon>Ascomycota</taxon>
        <taxon>Taphrinomycotina</taxon>
        <taxon>Pneumocystomycetes</taxon>
        <taxon>Pneumocystaceae</taxon>
        <taxon>Pneumocystis</taxon>
    </lineage>
</organism>
<dbReference type="Proteomes" id="UP000054454">
    <property type="component" value="Unassembled WGS sequence"/>
</dbReference>
<dbReference type="GO" id="GO:0016251">
    <property type="term" value="F:RNA polymerase II general transcription initiation factor activity"/>
    <property type="evidence" value="ECO:0007669"/>
    <property type="project" value="EnsemblFungi"/>
</dbReference>
<comment type="caution">
    <text evidence="13">The sequence shown here is derived from an EMBL/GenBank/DDBJ whole genome shotgun (WGS) entry which is preliminary data.</text>
</comment>
<dbReference type="InterPro" id="IPR036388">
    <property type="entry name" value="WH-like_DNA-bd_sf"/>
</dbReference>
<dbReference type="InterPro" id="IPR040450">
    <property type="entry name" value="TFIIF_beta_HTH"/>
</dbReference>
<dbReference type="OrthoDB" id="26094at2759"/>
<dbReference type="RefSeq" id="XP_018226139.1">
    <property type="nucleotide sequence ID" value="XM_018369985.1"/>
</dbReference>
<dbReference type="InterPro" id="IPR040504">
    <property type="entry name" value="TFIIF_beta_N"/>
</dbReference>
<keyword evidence="7" id="KW-0539">Nucleus</keyword>
<comment type="subcellular location">
    <subcellularLocation>
        <location evidence="1">Nucleus</location>
    </subcellularLocation>
</comment>
<dbReference type="InterPro" id="IPR036390">
    <property type="entry name" value="WH_DNA-bd_sf"/>
</dbReference>
<dbReference type="GeneID" id="28936188"/>
<keyword evidence="5" id="KW-0238">DNA-binding</keyword>
<proteinExistence type="inferred from homology"/>
<evidence type="ECO:0000256" key="1">
    <source>
        <dbReference type="ARBA" id="ARBA00004123"/>
    </source>
</evidence>
<evidence type="ECO:0000313" key="14">
    <source>
        <dbReference type="Proteomes" id="UP000054454"/>
    </source>
</evidence>
<evidence type="ECO:0000256" key="10">
    <source>
        <dbReference type="SAM" id="MobiDB-lite"/>
    </source>
</evidence>
<evidence type="ECO:0000256" key="6">
    <source>
        <dbReference type="ARBA" id="ARBA00023163"/>
    </source>
</evidence>
<evidence type="ECO:0000259" key="12">
    <source>
        <dbReference type="Pfam" id="PF17683"/>
    </source>
</evidence>
<dbReference type="EMBL" id="LFVZ01000006">
    <property type="protein sequence ID" value="KTW28772.1"/>
    <property type="molecule type" value="Genomic_DNA"/>
</dbReference>
<dbReference type="SUPFAM" id="SSF50916">
    <property type="entry name" value="Rap30/74 interaction domains"/>
    <property type="match status" value="1"/>
</dbReference>
<dbReference type="VEuPathDB" id="FungiDB:T552_01402"/>
<feature type="region of interest" description="Disordered" evidence="10">
    <location>
        <begin position="318"/>
        <end position="339"/>
    </location>
</feature>
<dbReference type="PANTHER" id="PTHR10445:SF0">
    <property type="entry name" value="GENERAL TRANSCRIPTION FACTOR IIF SUBUNIT 2"/>
    <property type="match status" value="1"/>
</dbReference>
<evidence type="ECO:0000259" key="11">
    <source>
        <dbReference type="Pfam" id="PF02270"/>
    </source>
</evidence>
<dbReference type="FunFam" id="1.10.10.10:FF:000035">
    <property type="entry name" value="General transcription factor IIF subunit 2"/>
    <property type="match status" value="1"/>
</dbReference>
<keyword evidence="6" id="KW-0804">Transcription</keyword>
<feature type="domain" description="TFIIF beta subunit HTH" evidence="11">
    <location>
        <begin position="227"/>
        <end position="290"/>
    </location>
</feature>
<name>A0A0W4ZK65_PNEC8</name>
<dbReference type="CDD" id="cd07980">
    <property type="entry name" value="TFIIF_beta"/>
    <property type="match status" value="1"/>
</dbReference>
<dbReference type="Gene3D" id="1.10.10.10">
    <property type="entry name" value="Winged helix-like DNA-binding domain superfamily/Winged helix DNA-binding domain"/>
    <property type="match status" value="1"/>
</dbReference>
<dbReference type="PANTHER" id="PTHR10445">
    <property type="entry name" value="GENERAL TRANSCRIPTION FACTOR IIF SUBUNIT 2"/>
    <property type="match status" value="1"/>
</dbReference>
<feature type="compositionally biased region" description="Polar residues" evidence="10">
    <location>
        <begin position="318"/>
        <end position="328"/>
    </location>
</feature>
<dbReference type="GO" id="GO:0003677">
    <property type="term" value="F:DNA binding"/>
    <property type="evidence" value="ECO:0007669"/>
    <property type="project" value="UniProtKB-KW"/>
</dbReference>
<evidence type="ECO:0000256" key="5">
    <source>
        <dbReference type="ARBA" id="ARBA00023125"/>
    </source>
</evidence>
<reference evidence="14" key="1">
    <citation type="journal article" date="2016" name="Nat. Commun.">
        <title>Genome analysis of three Pneumocystis species reveals adaptation mechanisms to life exclusively in mammalian hosts.</title>
        <authorList>
            <person name="Ma L."/>
            <person name="Chen Z."/>
            <person name="Huang D.W."/>
            <person name="Kutty G."/>
            <person name="Ishihara M."/>
            <person name="Wang H."/>
            <person name="Abouelleil A."/>
            <person name="Bishop L."/>
            <person name="Davey E."/>
            <person name="Deng R."/>
            <person name="Deng X."/>
            <person name="Fan L."/>
            <person name="Fantoni G."/>
            <person name="Fitzgerald M."/>
            <person name="Gogineni E."/>
            <person name="Goldberg J.M."/>
            <person name="Handley G."/>
            <person name="Hu X."/>
            <person name="Huber C."/>
            <person name="Jiao X."/>
            <person name="Jones K."/>
            <person name="Levin J.Z."/>
            <person name="Liu Y."/>
            <person name="Macdonald P."/>
            <person name="Melnikov A."/>
            <person name="Raley C."/>
            <person name="Sassi M."/>
            <person name="Sherman B.T."/>
            <person name="Song X."/>
            <person name="Sykes S."/>
            <person name="Tran B."/>
            <person name="Walsh L."/>
            <person name="Xia Y."/>
            <person name="Yang J."/>
            <person name="Young S."/>
            <person name="Zeng Q."/>
            <person name="Zheng X."/>
            <person name="Stephens R."/>
            <person name="Nusbaum C."/>
            <person name="Birren B.W."/>
            <person name="Azadi P."/>
            <person name="Lempicki R.A."/>
            <person name="Cuomo C.A."/>
            <person name="Kovacs J.A."/>
        </authorList>
    </citation>
    <scope>NUCLEOTIDE SEQUENCE [LARGE SCALE GENOMIC DNA]</scope>
    <source>
        <strain evidence="14">B80</strain>
    </source>
</reference>
<dbReference type="Pfam" id="PF02270">
    <property type="entry name" value="TFIIF_beta"/>
    <property type="match status" value="1"/>
</dbReference>